<accession>A0A5B7FWN5</accession>
<comment type="caution">
    <text evidence="1">The sequence shown here is derived from an EMBL/GenBank/DDBJ whole genome shotgun (WGS) entry which is preliminary data.</text>
</comment>
<gene>
    <name evidence="1" type="ORF">E2C01_043125</name>
</gene>
<protein>
    <submittedName>
        <fullName evidence="1">Uncharacterized protein</fullName>
    </submittedName>
</protein>
<reference evidence="1 2" key="1">
    <citation type="submission" date="2019-05" db="EMBL/GenBank/DDBJ databases">
        <title>Another draft genome of Portunus trituberculatus and its Hox gene families provides insights of decapod evolution.</title>
        <authorList>
            <person name="Jeong J.-H."/>
            <person name="Song I."/>
            <person name="Kim S."/>
            <person name="Choi T."/>
            <person name="Kim D."/>
            <person name="Ryu S."/>
            <person name="Kim W."/>
        </authorList>
    </citation>
    <scope>NUCLEOTIDE SEQUENCE [LARGE SCALE GENOMIC DNA]</scope>
    <source>
        <tissue evidence="1">Muscle</tissue>
    </source>
</reference>
<dbReference type="AlphaFoldDB" id="A0A5B7FWN5"/>
<sequence>MYAKPLSLEWGLVEVGEHITLINVSHVAVVFGNYRRAWCSNFLLDSSVIPINLTQRLHANIIGQDCDNTVVLPSSNEDAIRRHIGWKAISFSIAVPTYWHPYWDLKYSAKPMLVR</sequence>
<evidence type="ECO:0000313" key="1">
    <source>
        <dbReference type="EMBL" id="MPC49328.1"/>
    </source>
</evidence>
<dbReference type="Proteomes" id="UP000324222">
    <property type="component" value="Unassembled WGS sequence"/>
</dbReference>
<dbReference type="EMBL" id="VSRR010008804">
    <property type="protein sequence ID" value="MPC49328.1"/>
    <property type="molecule type" value="Genomic_DNA"/>
</dbReference>
<evidence type="ECO:0000313" key="2">
    <source>
        <dbReference type="Proteomes" id="UP000324222"/>
    </source>
</evidence>
<proteinExistence type="predicted"/>
<keyword evidence="2" id="KW-1185">Reference proteome</keyword>
<organism evidence="1 2">
    <name type="scientific">Portunus trituberculatus</name>
    <name type="common">Swimming crab</name>
    <name type="synonym">Neptunus trituberculatus</name>
    <dbReference type="NCBI Taxonomy" id="210409"/>
    <lineage>
        <taxon>Eukaryota</taxon>
        <taxon>Metazoa</taxon>
        <taxon>Ecdysozoa</taxon>
        <taxon>Arthropoda</taxon>
        <taxon>Crustacea</taxon>
        <taxon>Multicrustacea</taxon>
        <taxon>Malacostraca</taxon>
        <taxon>Eumalacostraca</taxon>
        <taxon>Eucarida</taxon>
        <taxon>Decapoda</taxon>
        <taxon>Pleocyemata</taxon>
        <taxon>Brachyura</taxon>
        <taxon>Eubrachyura</taxon>
        <taxon>Portunoidea</taxon>
        <taxon>Portunidae</taxon>
        <taxon>Portuninae</taxon>
        <taxon>Portunus</taxon>
    </lineage>
</organism>
<name>A0A5B7FWN5_PORTR</name>